<dbReference type="EMBL" id="CP020867">
    <property type="protein sequence ID" value="ARJ55896.1"/>
    <property type="molecule type" value="Genomic_DNA"/>
</dbReference>
<sequence length="135" mass="16487">MLWTIIGIMVFIILLIGFLPLWISIIVFPLEIIAFLINKREEKRRIEEEERNFRKRVEEEEFLRQQKLKEKQNQSLYEKSFVNFNKETENHQNEQNLLPNESEESENNLIFWFRLSLGFITIFYLALYCFAILHK</sequence>
<gene>
    <name evidence="2" type="ORF">CCUN_0240</name>
</gene>
<protein>
    <submittedName>
        <fullName evidence="2">Uncharacterized protein</fullName>
    </submittedName>
</protein>
<evidence type="ECO:0000313" key="3">
    <source>
        <dbReference type="Proteomes" id="UP000192902"/>
    </source>
</evidence>
<dbReference type="RefSeq" id="WP_027305041.1">
    <property type="nucleotide sequence ID" value="NZ_CP020867.1"/>
</dbReference>
<organism evidence="2 3">
    <name type="scientific">Campylobacter cuniculorum DSM 23162 = LMG 24588</name>
    <dbReference type="NCBI Taxonomy" id="1121267"/>
    <lineage>
        <taxon>Bacteria</taxon>
        <taxon>Pseudomonadati</taxon>
        <taxon>Campylobacterota</taxon>
        <taxon>Epsilonproteobacteria</taxon>
        <taxon>Campylobacterales</taxon>
        <taxon>Campylobacteraceae</taxon>
        <taxon>Campylobacter</taxon>
    </lineage>
</organism>
<keyword evidence="1" id="KW-0472">Membrane</keyword>
<proteinExistence type="predicted"/>
<name>A0A1W6BUY0_9BACT</name>
<keyword evidence="1" id="KW-1133">Transmembrane helix</keyword>
<dbReference type="KEGG" id="ccun:CCUN_0240"/>
<dbReference type="STRING" id="1121267.CCUN_0240"/>
<feature type="transmembrane region" description="Helical" evidence="1">
    <location>
        <begin position="6"/>
        <end position="37"/>
    </location>
</feature>
<dbReference type="Proteomes" id="UP000192902">
    <property type="component" value="Chromosome"/>
</dbReference>
<dbReference type="AlphaFoldDB" id="A0A1W6BUY0"/>
<keyword evidence="1" id="KW-0812">Transmembrane</keyword>
<reference evidence="2 3" key="1">
    <citation type="submission" date="2017-04" db="EMBL/GenBank/DDBJ databases">
        <title>Complete genome sequence of the Campylobacter cuniculorum type strain LMG24588.</title>
        <authorList>
            <person name="Miller W.G."/>
            <person name="Yee E."/>
            <person name="Revez J."/>
            <person name="Bono J.L."/>
            <person name="Rossi M."/>
        </authorList>
    </citation>
    <scope>NUCLEOTIDE SEQUENCE [LARGE SCALE GENOMIC DNA]</scope>
    <source>
        <strain evidence="2 3">LMG 24588</strain>
    </source>
</reference>
<accession>A0A1W6BUY0</accession>
<evidence type="ECO:0000313" key="2">
    <source>
        <dbReference type="EMBL" id="ARJ55896.1"/>
    </source>
</evidence>
<evidence type="ECO:0000256" key="1">
    <source>
        <dbReference type="SAM" id="Phobius"/>
    </source>
</evidence>
<feature type="transmembrane region" description="Helical" evidence="1">
    <location>
        <begin position="111"/>
        <end position="133"/>
    </location>
</feature>